<reference evidence="2" key="1">
    <citation type="submission" date="2021-06" db="EMBL/GenBank/DDBJ databases">
        <authorList>
            <person name="Hodson N. C."/>
            <person name="Mongue J. A."/>
            <person name="Jaron S. K."/>
        </authorList>
    </citation>
    <scope>NUCLEOTIDE SEQUENCE</scope>
</reference>
<proteinExistence type="predicted"/>
<dbReference type="AlphaFoldDB" id="A0A8J2P8H2"/>
<dbReference type="EMBL" id="CAJVCH010300781">
    <property type="protein sequence ID" value="CAG7785668.1"/>
    <property type="molecule type" value="Genomic_DNA"/>
</dbReference>
<protein>
    <submittedName>
        <fullName evidence="2">Uncharacterized protein</fullName>
    </submittedName>
</protein>
<sequence>PSVAETCFRERAHSVGVDNRGFDREATNNPPASPSSMYSDSYGRELRYITTMNSPTPSPTIPEQEEV</sequence>
<dbReference type="Proteomes" id="UP000708208">
    <property type="component" value="Unassembled WGS sequence"/>
</dbReference>
<evidence type="ECO:0000256" key="1">
    <source>
        <dbReference type="SAM" id="MobiDB-lite"/>
    </source>
</evidence>
<comment type="caution">
    <text evidence="2">The sequence shown here is derived from an EMBL/GenBank/DDBJ whole genome shotgun (WGS) entry which is preliminary data.</text>
</comment>
<feature type="region of interest" description="Disordered" evidence="1">
    <location>
        <begin position="1"/>
        <end position="39"/>
    </location>
</feature>
<organism evidence="2 3">
    <name type="scientific">Allacma fusca</name>
    <dbReference type="NCBI Taxonomy" id="39272"/>
    <lineage>
        <taxon>Eukaryota</taxon>
        <taxon>Metazoa</taxon>
        <taxon>Ecdysozoa</taxon>
        <taxon>Arthropoda</taxon>
        <taxon>Hexapoda</taxon>
        <taxon>Collembola</taxon>
        <taxon>Symphypleona</taxon>
        <taxon>Sminthuridae</taxon>
        <taxon>Allacma</taxon>
    </lineage>
</organism>
<accession>A0A8J2P8H2</accession>
<feature type="compositionally biased region" description="Polar residues" evidence="1">
    <location>
        <begin position="27"/>
        <end position="39"/>
    </location>
</feature>
<name>A0A8J2P8H2_9HEXA</name>
<gene>
    <name evidence="2" type="ORF">AFUS01_LOCUS24279</name>
</gene>
<keyword evidence="3" id="KW-1185">Reference proteome</keyword>
<feature type="non-terminal residue" evidence="2">
    <location>
        <position position="1"/>
    </location>
</feature>
<evidence type="ECO:0000313" key="2">
    <source>
        <dbReference type="EMBL" id="CAG7785668.1"/>
    </source>
</evidence>
<evidence type="ECO:0000313" key="3">
    <source>
        <dbReference type="Proteomes" id="UP000708208"/>
    </source>
</evidence>